<accession>A0A1G6A0G6</accession>
<organism evidence="1 2">
    <name type="scientific">Eubacterium oxidoreducens</name>
    <dbReference type="NCBI Taxonomy" id="1732"/>
    <lineage>
        <taxon>Bacteria</taxon>
        <taxon>Bacillati</taxon>
        <taxon>Bacillota</taxon>
        <taxon>Clostridia</taxon>
        <taxon>Eubacteriales</taxon>
        <taxon>Eubacteriaceae</taxon>
        <taxon>Eubacterium</taxon>
    </lineage>
</organism>
<dbReference type="Proteomes" id="UP000199228">
    <property type="component" value="Unassembled WGS sequence"/>
</dbReference>
<sequence>MNELVAVYSNQITCKQCLKELIEFAIEDEETACDEKGKLVAFIENNKVKRLPMAQLVKEMMPADGMVKDADYLYTITAYEWEDTCPIAEFNFGVLDAMHLYKGHKVVLSVHKTEEAIYVHTFVKREQGAEWNIPNGMPRFRAVYQAVPNAVIEYCEAMDYLMY</sequence>
<keyword evidence="2" id="KW-1185">Reference proteome</keyword>
<dbReference type="STRING" id="1732.SAMN02910417_00106"/>
<protein>
    <submittedName>
        <fullName evidence="1">Uncharacterized protein</fullName>
    </submittedName>
</protein>
<reference evidence="1 2" key="1">
    <citation type="submission" date="2016-10" db="EMBL/GenBank/DDBJ databases">
        <authorList>
            <person name="de Groot N.N."/>
        </authorList>
    </citation>
    <scope>NUCLEOTIDE SEQUENCE [LARGE SCALE GENOMIC DNA]</scope>
    <source>
        <strain evidence="1 2">DSM 3217</strain>
    </source>
</reference>
<dbReference type="OrthoDB" id="2080724at2"/>
<name>A0A1G6A0G6_EUBOX</name>
<evidence type="ECO:0000313" key="1">
    <source>
        <dbReference type="EMBL" id="SDB01921.1"/>
    </source>
</evidence>
<dbReference type="RefSeq" id="WP_090170899.1">
    <property type="nucleotide sequence ID" value="NZ_FMXR01000004.1"/>
</dbReference>
<proteinExistence type="predicted"/>
<dbReference type="EMBL" id="FMXR01000004">
    <property type="protein sequence ID" value="SDB01921.1"/>
    <property type="molecule type" value="Genomic_DNA"/>
</dbReference>
<gene>
    <name evidence="1" type="ORF">SAMN02910417_00106</name>
</gene>
<dbReference type="AlphaFoldDB" id="A0A1G6A0G6"/>
<evidence type="ECO:0000313" key="2">
    <source>
        <dbReference type="Proteomes" id="UP000199228"/>
    </source>
</evidence>